<evidence type="ECO:0000256" key="2">
    <source>
        <dbReference type="ARBA" id="ARBA00010876"/>
    </source>
</evidence>
<dbReference type="InterPro" id="IPR020103">
    <property type="entry name" value="PsdUridine_synth_cat_dom_sf"/>
</dbReference>
<dbReference type="PANTHER" id="PTHR21600">
    <property type="entry name" value="MITOCHONDRIAL RNA PSEUDOURIDINE SYNTHASE"/>
    <property type="match status" value="1"/>
</dbReference>
<dbReference type="InterPro" id="IPR050188">
    <property type="entry name" value="RluA_PseudoU_synthase"/>
</dbReference>
<dbReference type="GO" id="GO:0009982">
    <property type="term" value="F:pseudouridine synthase activity"/>
    <property type="evidence" value="ECO:0007669"/>
    <property type="project" value="InterPro"/>
</dbReference>
<dbReference type="Proteomes" id="UP000678393">
    <property type="component" value="Unassembled WGS sequence"/>
</dbReference>
<reference evidence="4" key="1">
    <citation type="submission" date="2021-04" db="EMBL/GenBank/DDBJ databases">
        <authorList>
            <consortium name="Molecular Ecology Group"/>
        </authorList>
    </citation>
    <scope>NUCLEOTIDE SEQUENCE</scope>
</reference>
<dbReference type="GO" id="GO:0003723">
    <property type="term" value="F:RNA binding"/>
    <property type="evidence" value="ECO:0007669"/>
    <property type="project" value="InterPro"/>
</dbReference>
<organism evidence="4 5">
    <name type="scientific">Candidula unifasciata</name>
    <dbReference type="NCBI Taxonomy" id="100452"/>
    <lineage>
        <taxon>Eukaryota</taxon>
        <taxon>Metazoa</taxon>
        <taxon>Spiralia</taxon>
        <taxon>Lophotrochozoa</taxon>
        <taxon>Mollusca</taxon>
        <taxon>Gastropoda</taxon>
        <taxon>Heterobranchia</taxon>
        <taxon>Euthyneura</taxon>
        <taxon>Panpulmonata</taxon>
        <taxon>Eupulmonata</taxon>
        <taxon>Stylommatophora</taxon>
        <taxon>Helicina</taxon>
        <taxon>Helicoidea</taxon>
        <taxon>Geomitridae</taxon>
        <taxon>Candidula</taxon>
    </lineage>
</organism>
<dbReference type="SUPFAM" id="SSF55120">
    <property type="entry name" value="Pseudouridine synthase"/>
    <property type="match status" value="1"/>
</dbReference>
<evidence type="ECO:0000313" key="5">
    <source>
        <dbReference type="Proteomes" id="UP000678393"/>
    </source>
</evidence>
<dbReference type="Gene3D" id="3.30.2350.10">
    <property type="entry name" value="Pseudouridine synthase"/>
    <property type="match status" value="1"/>
</dbReference>
<protein>
    <submittedName>
        <fullName evidence="4">Uncharacterized protein</fullName>
    </submittedName>
</protein>
<accession>A0A8S3YLR2</accession>
<name>A0A8S3YLR2_9EUPU</name>
<evidence type="ECO:0000313" key="4">
    <source>
        <dbReference type="EMBL" id="CAG5118029.1"/>
    </source>
</evidence>
<evidence type="ECO:0000256" key="1">
    <source>
        <dbReference type="ARBA" id="ARBA00001166"/>
    </source>
</evidence>
<dbReference type="GO" id="GO:0001522">
    <property type="term" value="P:pseudouridine synthesis"/>
    <property type="evidence" value="ECO:0007669"/>
    <property type="project" value="InterPro"/>
</dbReference>
<evidence type="ECO:0000256" key="3">
    <source>
        <dbReference type="ARBA" id="ARBA00023235"/>
    </source>
</evidence>
<comment type="caution">
    <text evidence="4">The sequence shown here is derived from an EMBL/GenBank/DDBJ whole genome shotgun (WGS) entry which is preliminary data.</text>
</comment>
<keyword evidence="3" id="KW-0413">Isomerase</keyword>
<dbReference type="AlphaFoldDB" id="A0A8S3YLR2"/>
<proteinExistence type="inferred from homology"/>
<comment type="similarity">
    <text evidence="2">Belongs to the pseudouridine synthase RluA family.</text>
</comment>
<dbReference type="PANTHER" id="PTHR21600:SF83">
    <property type="entry name" value="PSEUDOURIDYLATE SYNTHASE RPUSD4, MITOCHONDRIAL"/>
    <property type="match status" value="1"/>
</dbReference>
<gene>
    <name evidence="4" type="ORF">CUNI_LOCUS3587</name>
</gene>
<dbReference type="OrthoDB" id="428658at2759"/>
<sequence length="419" mass="46626">MFRKLSKAASRLPTSAGVSSRQHLSSVRKFSFNSAARQCYSHRNKPCLVLAPHCTYHNRQLSVLSTKIGLLQQSRPSSFKTFHDGQTQAINFSKHYRLLWARHTARDFSSQSKLSEDVEAKLDVEDLLENINKKIIFVNDDIVAINKPYGLSVFGSSPPSVNSDKPATTFVGMLSHLKDKLNCSYLDVGLSLKSFYSGLVILCKNKNSKKQMEKVLAGAQAQKIQFKTYLVITVGVPQCSHGVDLTANIAREHLHNREMSTVSDKYIHTAAKEGTMMQTHFNVQPLAVNSSVGAALVQVTINKDKWEAVEVIMSHYLSPVLGDHIYSRRTQLIRGIPFAASAHASLPGPQILPQTIVEALQSREDCVEKDLPLFVHCHKVVLNKFPTKSSPPLIITAPPQEEFLTTLKCLGLYQEGMFP</sequence>
<keyword evidence="5" id="KW-1185">Reference proteome</keyword>
<comment type="catalytic activity">
    <reaction evidence="1">
        <text>a uridine in mRNA = a pseudouridine in mRNA</text>
        <dbReference type="Rhea" id="RHEA:56644"/>
        <dbReference type="Rhea" id="RHEA-COMP:14658"/>
        <dbReference type="Rhea" id="RHEA-COMP:14659"/>
        <dbReference type="ChEBI" id="CHEBI:65314"/>
        <dbReference type="ChEBI" id="CHEBI:65315"/>
    </reaction>
</comment>
<dbReference type="EMBL" id="CAJHNH020000491">
    <property type="protein sequence ID" value="CAG5118029.1"/>
    <property type="molecule type" value="Genomic_DNA"/>
</dbReference>